<sequence>MILNLCSTRRLLIIGNLFHRRLLLLSTPTQEAWDAHLVDEKNVFDARQVIHTSQWKEEIQARDSRRQAERAAAEEMERELFSEREFFTMDGCDLNATTSFTDFMRTEPPADP</sequence>
<organism evidence="1 2">
    <name type="scientific">Trifolium medium</name>
    <dbReference type="NCBI Taxonomy" id="97028"/>
    <lineage>
        <taxon>Eukaryota</taxon>
        <taxon>Viridiplantae</taxon>
        <taxon>Streptophyta</taxon>
        <taxon>Embryophyta</taxon>
        <taxon>Tracheophyta</taxon>
        <taxon>Spermatophyta</taxon>
        <taxon>Magnoliopsida</taxon>
        <taxon>eudicotyledons</taxon>
        <taxon>Gunneridae</taxon>
        <taxon>Pentapetalae</taxon>
        <taxon>rosids</taxon>
        <taxon>fabids</taxon>
        <taxon>Fabales</taxon>
        <taxon>Fabaceae</taxon>
        <taxon>Papilionoideae</taxon>
        <taxon>50 kb inversion clade</taxon>
        <taxon>NPAAA clade</taxon>
        <taxon>Hologalegina</taxon>
        <taxon>IRL clade</taxon>
        <taxon>Trifolieae</taxon>
        <taxon>Trifolium</taxon>
    </lineage>
</organism>
<accession>A0A392R7L6</accession>
<keyword evidence="2" id="KW-1185">Reference proteome</keyword>
<dbReference type="EMBL" id="LXQA010196980">
    <property type="protein sequence ID" value="MCI32593.1"/>
    <property type="molecule type" value="Genomic_DNA"/>
</dbReference>
<proteinExistence type="predicted"/>
<reference evidence="1 2" key="1">
    <citation type="journal article" date="2018" name="Front. Plant Sci.">
        <title>Red Clover (Trifolium pratense) and Zigzag Clover (T. medium) - A Picture of Genomic Similarities and Differences.</title>
        <authorList>
            <person name="Dluhosova J."/>
            <person name="Istvanek J."/>
            <person name="Nedelnik J."/>
            <person name="Repkova J."/>
        </authorList>
    </citation>
    <scope>NUCLEOTIDE SEQUENCE [LARGE SCALE GENOMIC DNA]</scope>
    <source>
        <strain evidence="2">cv. 10/8</strain>
        <tissue evidence="1">Leaf</tissue>
    </source>
</reference>
<dbReference type="AlphaFoldDB" id="A0A392R7L6"/>
<dbReference type="Proteomes" id="UP000265520">
    <property type="component" value="Unassembled WGS sequence"/>
</dbReference>
<protein>
    <submittedName>
        <fullName evidence="1">Uncharacterized protein</fullName>
    </submittedName>
</protein>
<name>A0A392R7L6_9FABA</name>
<evidence type="ECO:0000313" key="2">
    <source>
        <dbReference type="Proteomes" id="UP000265520"/>
    </source>
</evidence>
<evidence type="ECO:0000313" key="1">
    <source>
        <dbReference type="EMBL" id="MCI32593.1"/>
    </source>
</evidence>
<comment type="caution">
    <text evidence="1">The sequence shown here is derived from an EMBL/GenBank/DDBJ whole genome shotgun (WGS) entry which is preliminary data.</text>
</comment>